<dbReference type="GO" id="GO:0031932">
    <property type="term" value="C:TORC2 complex"/>
    <property type="evidence" value="ECO:0007669"/>
    <property type="project" value="InterPro"/>
</dbReference>
<dbReference type="EMBL" id="VDLU01000003">
    <property type="protein sequence ID" value="TNJ27686.1"/>
    <property type="molecule type" value="Genomic_DNA"/>
</dbReference>
<dbReference type="OrthoDB" id="271111at2759"/>
<keyword evidence="1" id="KW-0175">Coiled coil</keyword>
<feature type="domain" description="Rapamycin-insensitive companion of mTOR" evidence="3">
    <location>
        <begin position="1357"/>
        <end position="1443"/>
    </location>
</feature>
<evidence type="ECO:0000313" key="4">
    <source>
        <dbReference type="EMBL" id="TNJ27686.1"/>
    </source>
</evidence>
<dbReference type="Pfam" id="PF14663">
    <property type="entry name" value="RasGEF_N_2"/>
    <property type="match status" value="1"/>
</dbReference>
<name>A0A4Z1SPF9_GIAMU</name>
<dbReference type="PANTHER" id="PTHR13298:SF11">
    <property type="entry name" value="RAPAMYCIN-INSENSITIVE COMPANION OF MTOR"/>
    <property type="match status" value="1"/>
</dbReference>
<proteinExistence type="predicted"/>
<gene>
    <name evidence="4" type="ORF">GMRT_12072</name>
</gene>
<sequence length="2184" mass="244190">MEDPLDFKTGVKCLEAYCEGFRSCEGLPGAPERLCRACEALVALIALGSSGGLDSTELKPHTKVLAGLIRTLLVSKHEMIRLKALELATVLCYQSSPIPRLLCRNGAQIIMASQFELRSAHRVAEDASYVRCFESFVSCDPTSVSTAVVAAVAAVACNYADVLAPDCQNLCKRMLRAGVPNATPALNVFFDILVAPAHACSVHSNVATLLTLLIHPHAQEYDADIDRRVSQLFVPLNGTLDAAPSESTTPQNASMKRRSLGSVQRQLKDVRQKHELLEVQKVKMERELQYMFVTDITQQEMEKAVQVREDLLREHNDLLTRLSACTQSEFSPTGEEGGTRDEYMAALSRVREDLQQADQRCRQLENQLMAIQGNKKVMEDKLHTINGDLECVTKEELNLEMELRDLRKNRMTGRDANSFLRRQDGLSDSRTDGAWDQVSSMNTENLAYYEFRRKFLETRKSERHDFSLFASHIGEGDRGSEFQIPDALKLAREVLQCMLGVLPGVFYLSRLESGIQLLVSNIITCPEYGLTKRILYELFFDLLGDDSLLKPKVQNRLLKRTVLHTDDSVTMGVGSAYLSESERLEASGIYRYRPHIHDQRGSSRGFSSLRPGRQKKKQANYDAVLSMLSPCHRTSSMFGPLAILSITHNPSFAVGSDGARYDLPLLNHLYIDELYVQSLGLERSYGHYTHNNLTSQTMIWILVVLANAGLVEALCWELLSPDSRSYGPALMLLTLYLGKCIQLLPRAYSAPIVSLATLMNFYVEGTVGRTFLQLQQDPMTLTRSAFLNYQTSVRSYAELYEATFKYGYFNQYAGKLSGSHQREAMHFFHTQEMTRTTHPTIGLQDGRTTHLEESDFRPHFYDLVKIYSCINNNHFATEMLRSRVIQSSLDMYNMRLDLLDQSFQKLFADLSLSANALRFTKDRLETTLTLDFYLSQLDPGLRKGKPTTYPLSWSWDAISALINHVSKEITADRHYGRTITLNPQVSAVFQTILRFMDSTLRISGRSKKRDVLGRGRGSSLSEVAQTLSGVESGGSTSELMTSQSTEFSGPEEHLSASQIRQTLTTPDFASSSARINVAQNPDMATDEVVAVWPSGQLWLFSLPVNDISIGIGNICLNLISLLLLTESGIALLQRSKLVHVLYYLLTDKASPLLANESSMTLISLSIIGVITASIPGLEYLASVQLKYLEPPMHGRAGTGNMGHGVSSAIYLPTSVTTGGQTLMDAILDLLNWGPPNIIQCLVLVLNYAPHTQHAEGLSAAQMLNSDERSCHSKLGYPTTPLPCMQARSFLEAALGSKVLGTRYFSTFHLACMIRQRHAFQRRLNVRCLCSACLQAFQSYGVDTDLYSIQLKTIFDVQWASELLVRQLGDNVSEVATCALIALEELCLEDDPRILTSLLRLDIPFQRLGSAGEILIAKIASTTDGINYLLERGILLPLLEHWKTLEPLMVWVSNLEVRCYESINTAKNRLSIQPYQMASVYPSDHAGSSVDYFQLDEMRCGNVFMPHQTWLGRNALGLYPHFKDIPRGYQTVFACNIHAAQAFDAGAGTTTQVRDTPHGMAPASAFFTNYMYRHSGHTYVDALRVSRHSSVYLRPCLLAELAKTTLGCSLIVTDPSIYHSIMTTLTGPVSERYSLRYRAALWGLALIAQSADGYEHIIMRTSLDPKQGYIMTDYYAAFDSQRLEDDTASVISINSRASSYCGELDPMPGIPISSVMNIGRSHPRGPQTGMFPFGTISRTPSFFIHSPQRDDDSNLALPLELLHNVAIYADSLLLKSHALYAISHCCENPQACLYFSGVLGWEVSELGGAGQMYSCLPPIRLFKAFMIMRRLSDSEAEALLLQPIREKDDRRRTRLFGGYCLQEGPLGTESTSSRSNLRAPRYANAIPSFRPQEDVADAYITKATNSSRLDLTADNLQTYLRDSIPILCEKTSLYDRYALKRRYVLLGLADEITPQLKVSRDRPPCNPGETCATFIRPTLRRADTFIRDTQTYVECGCIAGIAIDQRRPSAKLPVSEICREFMRKLPSDVCRDFFYDMDGDDYLETAASTLLAEGRKIARQNAKFCTSNSLSRLPTLRTSDQMSPYEREILSQVRTLLLPNEGAVRSAQKRLRELRTDPYVAQPRALTAQNERFFFGMLGLITTLPFRPEDRLLILQLCAVPTYNMLSELDGLRTCAEDLDKTGLI</sequence>
<feature type="compositionally biased region" description="Polar residues" evidence="2">
    <location>
        <begin position="1026"/>
        <end position="1047"/>
    </location>
</feature>
<dbReference type="GO" id="GO:0038203">
    <property type="term" value="P:TORC2 signaling"/>
    <property type="evidence" value="ECO:0007669"/>
    <property type="project" value="TreeGrafter"/>
</dbReference>
<feature type="coiled-coil region" evidence="1">
    <location>
        <begin position="260"/>
        <end position="287"/>
    </location>
</feature>
<evidence type="ECO:0000313" key="5">
    <source>
        <dbReference type="Proteomes" id="UP000315496"/>
    </source>
</evidence>
<feature type="coiled-coil region" evidence="1">
    <location>
        <begin position="340"/>
        <end position="409"/>
    </location>
</feature>
<dbReference type="Proteomes" id="UP000315496">
    <property type="component" value="Chromosome 3"/>
</dbReference>
<dbReference type="VEuPathDB" id="GiardiaDB:GMRT_12072"/>
<evidence type="ECO:0000256" key="1">
    <source>
        <dbReference type="SAM" id="Coils"/>
    </source>
</evidence>
<evidence type="ECO:0000256" key="2">
    <source>
        <dbReference type="SAM" id="MobiDB-lite"/>
    </source>
</evidence>
<organism evidence="4 5">
    <name type="scientific">Giardia muris</name>
    <dbReference type="NCBI Taxonomy" id="5742"/>
    <lineage>
        <taxon>Eukaryota</taxon>
        <taxon>Metamonada</taxon>
        <taxon>Diplomonadida</taxon>
        <taxon>Hexamitidae</taxon>
        <taxon>Giardiinae</taxon>
        <taxon>Giardia</taxon>
    </lineage>
</organism>
<dbReference type="PANTHER" id="PTHR13298">
    <property type="entry name" value="CYTOSOLIC REGULATOR PIANISSIMO"/>
    <property type="match status" value="1"/>
</dbReference>
<reference evidence="4 5" key="1">
    <citation type="submission" date="2019-05" db="EMBL/GenBank/DDBJ databases">
        <title>The compact genome of Giardia muris reveals important steps in the evolution of intestinal protozoan parasites.</title>
        <authorList>
            <person name="Xu F."/>
            <person name="Jimenez-Gonzalez A."/>
            <person name="Einarsson E."/>
            <person name="Astvaldsson A."/>
            <person name="Peirasmaki D."/>
            <person name="Eckmann L."/>
            <person name="Andersson J.O."/>
            <person name="Svard S.G."/>
            <person name="Jerlstrom-Hultqvist J."/>
        </authorList>
    </citation>
    <scope>NUCLEOTIDE SEQUENCE [LARGE SCALE GENOMIC DNA]</scope>
    <source>
        <strain evidence="4 5">Roberts-Thomson</strain>
    </source>
</reference>
<comment type="caution">
    <text evidence="4">The sequence shown here is derived from an EMBL/GenBank/DDBJ whole genome shotgun (WGS) entry which is preliminary data.</text>
</comment>
<feature type="region of interest" description="Disordered" evidence="2">
    <location>
        <begin position="1026"/>
        <end position="1050"/>
    </location>
</feature>
<evidence type="ECO:0000259" key="3">
    <source>
        <dbReference type="Pfam" id="PF14663"/>
    </source>
</evidence>
<dbReference type="InterPro" id="IPR028268">
    <property type="entry name" value="Pianissimo_fam"/>
</dbReference>
<keyword evidence="5" id="KW-1185">Reference proteome</keyword>
<protein>
    <recommendedName>
        <fullName evidence="3">Rapamycin-insensitive companion of mTOR domain-containing protein</fullName>
    </recommendedName>
</protein>
<accession>A0A4Z1SPF9</accession>
<dbReference type="InterPro" id="IPR029453">
    <property type="entry name" value="Rictor_IV"/>
</dbReference>